<evidence type="ECO:0000259" key="1">
    <source>
        <dbReference type="Pfam" id="PF08242"/>
    </source>
</evidence>
<dbReference type="GO" id="GO:0032259">
    <property type="term" value="P:methylation"/>
    <property type="evidence" value="ECO:0007669"/>
    <property type="project" value="UniProtKB-KW"/>
</dbReference>
<evidence type="ECO:0000313" key="3">
    <source>
        <dbReference type="Proteomes" id="UP001229409"/>
    </source>
</evidence>
<accession>A0AAP4E8C0</accession>
<dbReference type="PANTHER" id="PTHR43464">
    <property type="entry name" value="METHYLTRANSFERASE"/>
    <property type="match status" value="1"/>
</dbReference>
<feature type="domain" description="Methyltransferase type 12" evidence="1">
    <location>
        <begin position="65"/>
        <end position="179"/>
    </location>
</feature>
<dbReference type="EMBL" id="JARVWT010000001">
    <property type="protein sequence ID" value="MDH2330062.1"/>
    <property type="molecule type" value="Genomic_DNA"/>
</dbReference>
<comment type="caution">
    <text evidence="2">The sequence shown here is derived from an EMBL/GenBank/DDBJ whole genome shotgun (WGS) entry which is preliminary data.</text>
</comment>
<dbReference type="SUPFAM" id="SSF53335">
    <property type="entry name" value="S-adenosyl-L-methionine-dependent methyltransferases"/>
    <property type="match status" value="1"/>
</dbReference>
<dbReference type="AlphaFoldDB" id="A0AAP4E8C0"/>
<dbReference type="InterPro" id="IPR029063">
    <property type="entry name" value="SAM-dependent_MTases_sf"/>
</dbReference>
<organism evidence="2 3">
    <name type="scientific">Paenibacillus polymyxa</name>
    <name type="common">Bacillus polymyxa</name>
    <dbReference type="NCBI Taxonomy" id="1406"/>
    <lineage>
        <taxon>Bacteria</taxon>
        <taxon>Bacillati</taxon>
        <taxon>Bacillota</taxon>
        <taxon>Bacilli</taxon>
        <taxon>Bacillales</taxon>
        <taxon>Paenibacillaceae</taxon>
        <taxon>Paenibacillus</taxon>
    </lineage>
</organism>
<dbReference type="Proteomes" id="UP001229409">
    <property type="component" value="Unassembled WGS sequence"/>
</dbReference>
<dbReference type="RefSeq" id="WP_028542984.1">
    <property type="nucleotide sequence ID" value="NZ_JARVWT010000001.1"/>
</dbReference>
<gene>
    <name evidence="2" type="ORF">QDS18_04215</name>
</gene>
<proteinExistence type="predicted"/>
<reference evidence="2" key="1">
    <citation type="submission" date="2023-04" db="EMBL/GenBank/DDBJ databases">
        <title>Uncovering the Secrets of Slow-Growing Bacteria in Tropical Savanna Soil through Cultivation and Genomic Analysis.</title>
        <authorList>
            <person name="Goncalves O.S."/>
            <person name="Santana M.F."/>
        </authorList>
    </citation>
    <scope>NUCLEOTIDE SEQUENCE</scope>
    <source>
        <strain evidence="2">ANTI</strain>
    </source>
</reference>
<dbReference type="GO" id="GO:0008168">
    <property type="term" value="F:methyltransferase activity"/>
    <property type="evidence" value="ECO:0007669"/>
    <property type="project" value="UniProtKB-KW"/>
</dbReference>
<keyword evidence="2" id="KW-0489">Methyltransferase</keyword>
<dbReference type="Gene3D" id="3.40.50.150">
    <property type="entry name" value="Vaccinia Virus protein VP39"/>
    <property type="match status" value="1"/>
</dbReference>
<dbReference type="CDD" id="cd02440">
    <property type="entry name" value="AdoMet_MTases"/>
    <property type="match status" value="1"/>
</dbReference>
<dbReference type="Pfam" id="PF08242">
    <property type="entry name" value="Methyltransf_12"/>
    <property type="match status" value="1"/>
</dbReference>
<protein>
    <submittedName>
        <fullName evidence="2">Class I SAM-dependent methyltransferase</fullName>
        <ecNumber evidence="2">2.1.1.-</ecNumber>
    </submittedName>
</protein>
<name>A0AAP4E8C0_PAEPO</name>
<dbReference type="InterPro" id="IPR013217">
    <property type="entry name" value="Methyltransf_12"/>
</dbReference>
<dbReference type="EC" id="2.1.1.-" evidence="2"/>
<sequence length="271" mass="29975">MRHTPIGNTDSNQPMSWNHPNVHKYADTIALKIPGYAHLYEMTDCLITAQLEAQAHTRNIDPNVLIVGAGGGQELITLGGRHEAWTFTAVDPSEHMLDLARKRVTHAGISSKISFVAGTLEELSGEQPEEQHEKHGEESCREPVYDAATCLLVLHFLRSLESKQALLRQISARLKPGAPFCLASINGNPQKPSFSIQMQAWKGHMLSQGISLEDWERFAASIGRESNPVSNAAIQELLIEAGFTHITRYYGAFLVNAWFAVKEGETTYDKG</sequence>
<dbReference type="PANTHER" id="PTHR43464:SF58">
    <property type="entry name" value="BLR7975 PROTEIN"/>
    <property type="match status" value="1"/>
</dbReference>
<keyword evidence="2" id="KW-0808">Transferase</keyword>
<evidence type="ECO:0000313" key="2">
    <source>
        <dbReference type="EMBL" id="MDH2330062.1"/>
    </source>
</evidence>